<dbReference type="AlphaFoldDB" id="X0WXX4"/>
<proteinExistence type="predicted"/>
<dbReference type="InterPro" id="IPR011050">
    <property type="entry name" value="Pectin_lyase_fold/virulence"/>
</dbReference>
<organism evidence="2">
    <name type="scientific">marine sediment metagenome</name>
    <dbReference type="NCBI Taxonomy" id="412755"/>
    <lineage>
        <taxon>unclassified sequences</taxon>
        <taxon>metagenomes</taxon>
        <taxon>ecological metagenomes</taxon>
    </lineage>
</organism>
<dbReference type="EMBL" id="BARS01032477">
    <property type="protein sequence ID" value="GAG28037.1"/>
    <property type="molecule type" value="Genomic_DNA"/>
</dbReference>
<dbReference type="GO" id="GO:0005576">
    <property type="term" value="C:extracellular region"/>
    <property type="evidence" value="ECO:0007669"/>
    <property type="project" value="UniProtKB-SubCell"/>
</dbReference>
<accession>X0WXX4</accession>
<evidence type="ECO:0000313" key="2">
    <source>
        <dbReference type="EMBL" id="GAG28037.1"/>
    </source>
</evidence>
<dbReference type="NCBIfam" id="NF041518">
    <property type="entry name" value="choice_anch_Q"/>
    <property type="match status" value="1"/>
</dbReference>
<dbReference type="Pfam" id="PF13229">
    <property type="entry name" value="Beta_helix"/>
    <property type="match status" value="1"/>
</dbReference>
<feature type="non-terminal residue" evidence="2">
    <location>
        <position position="261"/>
    </location>
</feature>
<feature type="non-terminal residue" evidence="2">
    <location>
        <position position="1"/>
    </location>
</feature>
<feature type="domain" description="Right handed beta helix" evidence="1">
    <location>
        <begin position="14"/>
        <end position="149"/>
    </location>
</feature>
<name>X0WXX4_9ZZZZ</name>
<gene>
    <name evidence="2" type="ORF">S01H1_50404</name>
</gene>
<protein>
    <recommendedName>
        <fullName evidence="1">Right handed beta helix domain-containing protein</fullName>
    </recommendedName>
</protein>
<sequence length="261" mass="25696">VGTATIVESSVDDNIAGGNGGGIYSKFAEVAVIDSLISGNSALGHGGGAALISDRGSVAVADSTISGNMAAIDGGGVFMRLRFDANAGITGSTVSDNAADGDGGGIWIQSQGGATFELAHSTITGNVADANALDVGIGGGVFSISSSADAPLVAHTIVADNRDGDGTMDDIVGEFFATSHHNLIGVDTGFTGISDGVNGNIIGTAAVPVDPMLGPLQDNGGPTLTHAPLPGSPVIDAGDPAFVPPPFTDQRGYYRVVDGDA</sequence>
<comment type="caution">
    <text evidence="2">The sequence shown here is derived from an EMBL/GenBank/DDBJ whole genome shotgun (WGS) entry which is preliminary data.</text>
</comment>
<dbReference type="GO" id="GO:0009279">
    <property type="term" value="C:cell outer membrane"/>
    <property type="evidence" value="ECO:0007669"/>
    <property type="project" value="UniProtKB-SubCell"/>
</dbReference>
<dbReference type="InterPro" id="IPR059226">
    <property type="entry name" value="Choice_anch_Q_dom"/>
</dbReference>
<dbReference type="SUPFAM" id="SSF51126">
    <property type="entry name" value="Pectin lyase-like"/>
    <property type="match status" value="1"/>
</dbReference>
<dbReference type="InterPro" id="IPR039448">
    <property type="entry name" value="Beta_helix"/>
</dbReference>
<reference evidence="2" key="1">
    <citation type="journal article" date="2014" name="Front. Microbiol.">
        <title>High frequency of phylogenetically diverse reductive dehalogenase-homologous genes in deep subseafloor sedimentary metagenomes.</title>
        <authorList>
            <person name="Kawai M."/>
            <person name="Futagami T."/>
            <person name="Toyoda A."/>
            <person name="Takaki Y."/>
            <person name="Nishi S."/>
            <person name="Hori S."/>
            <person name="Arai W."/>
            <person name="Tsubouchi T."/>
            <person name="Morono Y."/>
            <person name="Uchiyama I."/>
            <person name="Ito T."/>
            <person name="Fujiyama A."/>
            <person name="Inagaki F."/>
            <person name="Takami H."/>
        </authorList>
    </citation>
    <scope>NUCLEOTIDE SEQUENCE</scope>
    <source>
        <strain evidence="2">Expedition CK06-06</strain>
    </source>
</reference>
<evidence type="ECO:0000259" key="1">
    <source>
        <dbReference type="Pfam" id="PF13229"/>
    </source>
</evidence>